<keyword evidence="3" id="KW-1185">Reference proteome</keyword>
<reference evidence="2 3" key="1">
    <citation type="journal article" date="2019" name="Sci. Rep.">
        <title>Orb-weaving spider Araneus ventricosus genome elucidates the spidroin gene catalogue.</title>
        <authorList>
            <person name="Kono N."/>
            <person name="Nakamura H."/>
            <person name="Ohtoshi R."/>
            <person name="Moran D.A.P."/>
            <person name="Shinohara A."/>
            <person name="Yoshida Y."/>
            <person name="Fujiwara M."/>
            <person name="Mori M."/>
            <person name="Tomita M."/>
            <person name="Arakawa K."/>
        </authorList>
    </citation>
    <scope>NUCLEOTIDE SEQUENCE [LARGE SCALE GENOMIC DNA]</scope>
</reference>
<evidence type="ECO:0000256" key="1">
    <source>
        <dbReference type="SAM" id="MobiDB-lite"/>
    </source>
</evidence>
<gene>
    <name evidence="2" type="ORF">AVEN_11273_1</name>
</gene>
<organism evidence="2 3">
    <name type="scientific">Araneus ventricosus</name>
    <name type="common">Orbweaver spider</name>
    <name type="synonym">Epeira ventricosa</name>
    <dbReference type="NCBI Taxonomy" id="182803"/>
    <lineage>
        <taxon>Eukaryota</taxon>
        <taxon>Metazoa</taxon>
        <taxon>Ecdysozoa</taxon>
        <taxon>Arthropoda</taxon>
        <taxon>Chelicerata</taxon>
        <taxon>Arachnida</taxon>
        <taxon>Araneae</taxon>
        <taxon>Araneomorphae</taxon>
        <taxon>Entelegynae</taxon>
        <taxon>Araneoidea</taxon>
        <taxon>Araneidae</taxon>
        <taxon>Araneus</taxon>
    </lineage>
</organism>
<evidence type="ECO:0000313" key="3">
    <source>
        <dbReference type="Proteomes" id="UP000499080"/>
    </source>
</evidence>
<dbReference type="EMBL" id="BGPR01001448">
    <property type="protein sequence ID" value="GBM54209.1"/>
    <property type="molecule type" value="Genomic_DNA"/>
</dbReference>
<accession>A0A4Y2GN78</accession>
<comment type="caution">
    <text evidence="2">The sequence shown here is derived from an EMBL/GenBank/DDBJ whole genome shotgun (WGS) entry which is preliminary data.</text>
</comment>
<protein>
    <submittedName>
        <fullName evidence="2">Uncharacterized protein</fullName>
    </submittedName>
</protein>
<evidence type="ECO:0000313" key="2">
    <source>
        <dbReference type="EMBL" id="GBM54209.1"/>
    </source>
</evidence>
<dbReference type="Proteomes" id="UP000499080">
    <property type="component" value="Unassembled WGS sequence"/>
</dbReference>
<sequence length="83" mass="9661">MDNNGKAAKTLKSREFTGAARNSAHKMDEVERLSKLYYYPKESCSFGGVKRLSEDSSLKKSRVRKFLSREDPYSLQFPVRYKF</sequence>
<proteinExistence type="predicted"/>
<feature type="region of interest" description="Disordered" evidence="1">
    <location>
        <begin position="1"/>
        <end position="24"/>
    </location>
</feature>
<name>A0A4Y2GN78_ARAVE</name>
<dbReference type="AlphaFoldDB" id="A0A4Y2GN78"/>
<dbReference type="OrthoDB" id="10456712at2759"/>